<gene>
    <name evidence="1" type="ORF">DEO72_LG6g1099</name>
</gene>
<name>A0A4D6M6A5_VIGUN</name>
<reference evidence="1 2" key="1">
    <citation type="submission" date="2019-04" db="EMBL/GenBank/DDBJ databases">
        <title>An improved genome assembly and genetic linkage map for asparagus bean, Vigna unguiculata ssp. sesquipedialis.</title>
        <authorList>
            <person name="Xia Q."/>
            <person name="Zhang R."/>
            <person name="Dong Y."/>
        </authorList>
    </citation>
    <scope>NUCLEOTIDE SEQUENCE [LARGE SCALE GENOMIC DNA]</scope>
    <source>
        <tissue evidence="1">Leaf</tissue>
    </source>
</reference>
<keyword evidence="2" id="KW-1185">Reference proteome</keyword>
<sequence length="276" mass="29885">MLFQSFATKLFPSKGSKIVRRTDPKQCRTVTVNGEVQRLWQRDKDAGGGATGEGRVAAALALAVAGLASSDGAAVRFQRERDGGGSVMNGEDEACCRRFWDCSDELQARRRQVDGSVVTPSVKCGSWHGAKGEIRVSLGKEMMTWARKKIRRTDPKQCRTVTVNGEVQRLWQRDKDAGGGATGEGRVAAALALAVAGLASSDGAAVRFQRERDGGGSVMNGEDEACCRRFWDCSDELQARRRQVDGSVVTPSVKCGSWHGAKGEIRVSLGKEMMTW</sequence>
<evidence type="ECO:0000313" key="2">
    <source>
        <dbReference type="Proteomes" id="UP000501690"/>
    </source>
</evidence>
<organism evidence="1 2">
    <name type="scientific">Vigna unguiculata</name>
    <name type="common">Cowpea</name>
    <dbReference type="NCBI Taxonomy" id="3917"/>
    <lineage>
        <taxon>Eukaryota</taxon>
        <taxon>Viridiplantae</taxon>
        <taxon>Streptophyta</taxon>
        <taxon>Embryophyta</taxon>
        <taxon>Tracheophyta</taxon>
        <taxon>Spermatophyta</taxon>
        <taxon>Magnoliopsida</taxon>
        <taxon>eudicotyledons</taxon>
        <taxon>Gunneridae</taxon>
        <taxon>Pentapetalae</taxon>
        <taxon>rosids</taxon>
        <taxon>fabids</taxon>
        <taxon>Fabales</taxon>
        <taxon>Fabaceae</taxon>
        <taxon>Papilionoideae</taxon>
        <taxon>50 kb inversion clade</taxon>
        <taxon>NPAAA clade</taxon>
        <taxon>indigoferoid/millettioid clade</taxon>
        <taxon>Phaseoleae</taxon>
        <taxon>Vigna</taxon>
    </lineage>
</organism>
<proteinExistence type="predicted"/>
<evidence type="ECO:0000313" key="1">
    <source>
        <dbReference type="EMBL" id="QCD96397.1"/>
    </source>
</evidence>
<accession>A0A4D6M6A5</accession>
<protein>
    <submittedName>
        <fullName evidence="1">Uncharacterized protein</fullName>
    </submittedName>
</protein>
<dbReference type="AlphaFoldDB" id="A0A4D6M6A5"/>
<dbReference type="Proteomes" id="UP000501690">
    <property type="component" value="Linkage Group LG6"/>
</dbReference>
<dbReference type="EMBL" id="CP039350">
    <property type="protein sequence ID" value="QCD96397.1"/>
    <property type="molecule type" value="Genomic_DNA"/>
</dbReference>